<proteinExistence type="predicted"/>
<feature type="coiled-coil region" evidence="1">
    <location>
        <begin position="175"/>
        <end position="246"/>
    </location>
</feature>
<dbReference type="AlphaFoldDB" id="A0A1A0H9V5"/>
<feature type="region of interest" description="Disordered" evidence="2">
    <location>
        <begin position="1"/>
        <end position="37"/>
    </location>
</feature>
<evidence type="ECO:0000256" key="2">
    <source>
        <dbReference type="SAM" id="MobiDB-lite"/>
    </source>
</evidence>
<evidence type="ECO:0000313" key="3">
    <source>
        <dbReference type="EMBL" id="OBA20796.1"/>
    </source>
</evidence>
<comment type="caution">
    <text evidence="3">The sequence shown here is derived from an EMBL/GenBank/DDBJ whole genome shotgun (WGS) entry which is preliminary data.</text>
</comment>
<accession>A0A1A0H9V5</accession>
<dbReference type="OrthoDB" id="4018690at2759"/>
<feature type="compositionally biased region" description="Polar residues" evidence="2">
    <location>
        <begin position="398"/>
        <end position="411"/>
    </location>
</feature>
<dbReference type="RefSeq" id="XP_018711318.1">
    <property type="nucleotide sequence ID" value="XM_018854262.1"/>
</dbReference>
<evidence type="ECO:0000256" key="1">
    <source>
        <dbReference type="SAM" id="Coils"/>
    </source>
</evidence>
<gene>
    <name evidence="3" type="ORF">METBIDRAFT_12735</name>
</gene>
<dbReference type="EMBL" id="LXTC01000004">
    <property type="protein sequence ID" value="OBA20796.1"/>
    <property type="molecule type" value="Genomic_DNA"/>
</dbReference>
<protein>
    <submittedName>
        <fullName evidence="3">Uncharacterized protein</fullName>
    </submittedName>
</protein>
<feature type="region of interest" description="Disordered" evidence="2">
    <location>
        <begin position="342"/>
        <end position="428"/>
    </location>
</feature>
<name>A0A1A0H9V5_9ASCO</name>
<keyword evidence="4" id="KW-1185">Reference proteome</keyword>
<organism evidence="3 4">
    <name type="scientific">Metschnikowia bicuspidata var. bicuspidata NRRL YB-4993</name>
    <dbReference type="NCBI Taxonomy" id="869754"/>
    <lineage>
        <taxon>Eukaryota</taxon>
        <taxon>Fungi</taxon>
        <taxon>Dikarya</taxon>
        <taxon>Ascomycota</taxon>
        <taxon>Saccharomycotina</taxon>
        <taxon>Pichiomycetes</taxon>
        <taxon>Metschnikowiaceae</taxon>
        <taxon>Metschnikowia</taxon>
    </lineage>
</organism>
<evidence type="ECO:0000313" key="4">
    <source>
        <dbReference type="Proteomes" id="UP000092555"/>
    </source>
</evidence>
<feature type="region of interest" description="Disordered" evidence="2">
    <location>
        <begin position="264"/>
        <end position="320"/>
    </location>
</feature>
<keyword evidence="1" id="KW-0175">Coiled coil</keyword>
<dbReference type="GeneID" id="30027238"/>
<feature type="compositionally biased region" description="Polar residues" evidence="2">
    <location>
        <begin position="1"/>
        <end position="25"/>
    </location>
</feature>
<dbReference type="Proteomes" id="UP000092555">
    <property type="component" value="Unassembled WGS sequence"/>
</dbReference>
<feature type="compositionally biased region" description="Basic and acidic residues" evidence="2">
    <location>
        <begin position="275"/>
        <end position="291"/>
    </location>
</feature>
<sequence length="532" mass="59639">MTDTTQELVDKFSNSQMAGSGTPSMYSKMPFDGHKLQDFDPLDDPLDDTSDLKDANTYLANVTLPPTPRDSPLKMDIERLRGSPIKAARRQFRTPRISRPAVENAGQPQETSPVLMSGFDEDFDPLNVFQHDVVRDTKKLGGYQTLLLLSTDRLTQELYSERVRNGELQREIDALRREKNDVNRWKTDFDTLQKQNQSLRSRNLSLELQMNNFQRNDKSDQLARENRLLRDKLLKYKNLYDALLRERQGGPESVSRDTLPCLTLSEPKAPAAPNHRNEPPKQKTDAAHEAFSHPALEDDGDVQCTGRVPPKTIPRREAEQTAVWDDERFLAQLRGVLEALGSRSPLEKHGGDAESTMAHSDEVGHDSPPSQRSIPKHTLETKASSRHSPQVLPGEQASGISPPSAGETNGTEHAAPVHPNIVGDQTSPETIPAKCEEQFSRLEHVLNLIREDFRTQVSRTTDTRMHDCECARPSTPLLTDERAVPASPLVHQKNTCAACLGVASMTRPQSESMPKENDTRALMGKFLWNRTV</sequence>
<reference evidence="3 4" key="1">
    <citation type="submission" date="2016-05" db="EMBL/GenBank/DDBJ databases">
        <title>Comparative genomics of biotechnologically important yeasts.</title>
        <authorList>
            <consortium name="DOE Joint Genome Institute"/>
            <person name="Riley R."/>
            <person name="Haridas S."/>
            <person name="Wolfe K.H."/>
            <person name="Lopes M.R."/>
            <person name="Hittinger C.T."/>
            <person name="Goker M."/>
            <person name="Salamov A."/>
            <person name="Wisecaver J."/>
            <person name="Long T.M."/>
            <person name="Aerts A.L."/>
            <person name="Barry K."/>
            <person name="Choi C."/>
            <person name="Clum A."/>
            <person name="Coughlan A.Y."/>
            <person name="Deshpande S."/>
            <person name="Douglass A.P."/>
            <person name="Hanson S.J."/>
            <person name="Klenk H.-P."/>
            <person name="LaButti K."/>
            <person name="Lapidus A."/>
            <person name="Lindquist E."/>
            <person name="Lipzen A."/>
            <person name="Meier-kolthoff J.P."/>
            <person name="Ohm R.A."/>
            <person name="Otillar R.P."/>
            <person name="Pangilinan J."/>
            <person name="Peng Y."/>
            <person name="Rokas A."/>
            <person name="Rosa C.A."/>
            <person name="Scheuner C."/>
            <person name="Sibirny A.A."/>
            <person name="Slot J.C."/>
            <person name="Stielow J.B."/>
            <person name="Sun H."/>
            <person name="Kurtzman C.P."/>
            <person name="Blackwell M."/>
            <person name="Grigoriev I.V."/>
            <person name="Jeffries T.W."/>
        </authorList>
    </citation>
    <scope>NUCLEOTIDE SEQUENCE [LARGE SCALE GENOMIC DNA]</scope>
    <source>
        <strain evidence="3 4">NRRL YB-4993</strain>
    </source>
</reference>